<dbReference type="NCBIfam" id="TIGR01237">
    <property type="entry name" value="D1pyr5carbox2"/>
    <property type="match status" value="1"/>
</dbReference>
<comment type="pathway">
    <text evidence="1">Amino-acid degradation; L-proline degradation into L-glutamate; L-glutamate from L-proline: step 2/2.</text>
</comment>
<dbReference type="AlphaFoldDB" id="A0A0A5GGL2"/>
<sequence length="515" mass="56504">MVTSYRHEPFTDFTIQSNKEAFEAALRLVKGELGKDYDLLIDGERISTEDKIESVNPALTKEVVGRVSKATKETANEAVESASKALNDWKKWSPEARAGVLFRAAALVRRRKHEFSAWLAYEVGKPWKEADADTAEAIDFMEYYARQMIELGKGKHVESRPGENNQYVYVPTGVALVIPPWNLAFAIMAGTTVAPLVTGNTVVMKPSPKSPVIAAKFVEVLEEAGLPKGVLQFVPGDDEEIGDYLVDHPKTALISFTGSRNVGMRIYERASKVQPGQQHLKRVIAEMGGKDTVVVDDTANLDTAVDAILTSAYGFSGQKCSSGSRVVAHESVYDEVLERVVAKAKELSVGNATEENVYMGPVIDKVAFDKIMGYMEVGKEEGRLMVGGSGDDSKGYFIQPTVFADLDPNSRMQQEEIFGPVVCFTKVKDFDEALDVANNTEYGLTGALISDNREHIERAKVEFHVGNLYFNRNCTGAIVGYQPFGGFNMSGTDSKAGGPDYLALHMQPKSISEMY</sequence>
<dbReference type="InterPro" id="IPR016163">
    <property type="entry name" value="Ald_DH_C"/>
</dbReference>
<dbReference type="InterPro" id="IPR015590">
    <property type="entry name" value="Aldehyde_DH_dom"/>
</dbReference>
<dbReference type="PANTHER" id="PTHR42862:SF1">
    <property type="entry name" value="DELTA-1-PYRROLINE-5-CARBOXYLATE DEHYDROGENASE 2, ISOFORM A-RELATED"/>
    <property type="match status" value="1"/>
</dbReference>
<dbReference type="OrthoDB" id="9762913at2"/>
<dbReference type="InterPro" id="IPR029510">
    <property type="entry name" value="Ald_DH_CS_GLU"/>
</dbReference>
<reference evidence="11 12" key="1">
    <citation type="submission" date="2013-08" db="EMBL/GenBank/DDBJ databases">
        <authorList>
            <person name="Huang J."/>
            <person name="Wang G."/>
        </authorList>
    </citation>
    <scope>NUCLEOTIDE SEQUENCE [LARGE SCALE GENOMIC DNA]</scope>
    <source>
        <strain evidence="11 12">JSM 076056</strain>
    </source>
</reference>
<evidence type="ECO:0000256" key="8">
    <source>
        <dbReference type="PROSITE-ProRule" id="PRU10007"/>
    </source>
</evidence>
<dbReference type="GO" id="GO:0003842">
    <property type="term" value="F:L-glutamate gamma-semialdehyde dehydrogenase activity"/>
    <property type="evidence" value="ECO:0007669"/>
    <property type="project" value="UniProtKB-UniRule"/>
</dbReference>
<feature type="domain" description="Aldehyde dehydrogenase" evidence="10">
    <location>
        <begin position="49"/>
        <end position="511"/>
    </location>
</feature>
<evidence type="ECO:0000313" key="11">
    <source>
        <dbReference type="EMBL" id="KGX92381.1"/>
    </source>
</evidence>
<dbReference type="InterPro" id="IPR005932">
    <property type="entry name" value="RocA"/>
</dbReference>
<feature type="active site" evidence="8">
    <location>
        <position position="286"/>
    </location>
</feature>
<dbReference type="GO" id="GO:0010133">
    <property type="term" value="P:L-proline catabolic process to L-glutamate"/>
    <property type="evidence" value="ECO:0007669"/>
    <property type="project" value="TreeGrafter"/>
</dbReference>
<dbReference type="FunFam" id="3.40.605.10:FF:000045">
    <property type="entry name" value="1-pyrroline-5-carboxylate dehydrogenase 1"/>
    <property type="match status" value="1"/>
</dbReference>
<dbReference type="PANTHER" id="PTHR42862">
    <property type="entry name" value="DELTA-1-PYRROLINE-5-CARBOXYLATE DEHYDROGENASE 1, ISOFORM A-RELATED"/>
    <property type="match status" value="1"/>
</dbReference>
<protein>
    <recommendedName>
        <fullName evidence="2 7">L-glutamate gamma-semialdehyde dehydrogenase</fullName>
        <ecNumber evidence="2 7">1.2.1.88</ecNumber>
    </recommendedName>
</protein>
<evidence type="ECO:0000259" key="10">
    <source>
        <dbReference type="Pfam" id="PF00171"/>
    </source>
</evidence>
<keyword evidence="12" id="KW-1185">Reference proteome</keyword>
<evidence type="ECO:0000256" key="4">
    <source>
        <dbReference type="ARBA" id="ARBA00023027"/>
    </source>
</evidence>
<dbReference type="EC" id="1.2.1.88" evidence="2 7"/>
<keyword evidence="3 9" id="KW-0560">Oxidoreductase</keyword>
<evidence type="ECO:0000256" key="7">
    <source>
        <dbReference type="NCBIfam" id="TIGR01237"/>
    </source>
</evidence>
<proteinExistence type="inferred from homology"/>
<dbReference type="Gene3D" id="3.40.605.10">
    <property type="entry name" value="Aldehyde Dehydrogenase, Chain A, domain 1"/>
    <property type="match status" value="1"/>
</dbReference>
<dbReference type="GO" id="GO:0009898">
    <property type="term" value="C:cytoplasmic side of plasma membrane"/>
    <property type="evidence" value="ECO:0007669"/>
    <property type="project" value="TreeGrafter"/>
</dbReference>
<dbReference type="EMBL" id="AVPE01000006">
    <property type="protein sequence ID" value="KGX92381.1"/>
    <property type="molecule type" value="Genomic_DNA"/>
</dbReference>
<dbReference type="PROSITE" id="PS00687">
    <property type="entry name" value="ALDEHYDE_DEHYDR_GLU"/>
    <property type="match status" value="1"/>
</dbReference>
<dbReference type="InterPro" id="IPR016161">
    <property type="entry name" value="Ald_DH/histidinol_DH"/>
</dbReference>
<evidence type="ECO:0000256" key="9">
    <source>
        <dbReference type="RuleBase" id="RU003345"/>
    </source>
</evidence>
<dbReference type="eggNOG" id="COG1012">
    <property type="taxonomic scope" value="Bacteria"/>
</dbReference>
<dbReference type="Gene3D" id="3.40.309.10">
    <property type="entry name" value="Aldehyde Dehydrogenase, Chain A, domain 2"/>
    <property type="match status" value="1"/>
</dbReference>
<name>A0A0A5GGL2_9BACI</name>
<dbReference type="FunFam" id="3.40.309.10:FF:000005">
    <property type="entry name" value="1-pyrroline-5-carboxylate dehydrogenase 1"/>
    <property type="match status" value="1"/>
</dbReference>
<evidence type="ECO:0000256" key="1">
    <source>
        <dbReference type="ARBA" id="ARBA00004786"/>
    </source>
</evidence>
<dbReference type="InterPro" id="IPR050485">
    <property type="entry name" value="Proline_metab_enzyme"/>
</dbReference>
<comment type="catalytic activity">
    <reaction evidence="5">
        <text>L-glutamate 5-semialdehyde + NAD(+) + H2O = L-glutamate + NADH + 2 H(+)</text>
        <dbReference type="Rhea" id="RHEA:30235"/>
        <dbReference type="ChEBI" id="CHEBI:15377"/>
        <dbReference type="ChEBI" id="CHEBI:15378"/>
        <dbReference type="ChEBI" id="CHEBI:29985"/>
        <dbReference type="ChEBI" id="CHEBI:57540"/>
        <dbReference type="ChEBI" id="CHEBI:57945"/>
        <dbReference type="ChEBI" id="CHEBI:58066"/>
        <dbReference type="EC" id="1.2.1.88"/>
    </reaction>
</comment>
<dbReference type="CDD" id="cd07124">
    <property type="entry name" value="ALDH_PutA-P5CDH-RocA"/>
    <property type="match status" value="1"/>
</dbReference>
<comment type="caution">
    <text evidence="11">The sequence shown here is derived from an EMBL/GenBank/DDBJ whole genome shotgun (WGS) entry which is preliminary data.</text>
</comment>
<dbReference type="RefSeq" id="WP_026800474.1">
    <property type="nucleotide sequence ID" value="NZ_AULI01000008.1"/>
</dbReference>
<evidence type="ECO:0000256" key="2">
    <source>
        <dbReference type="ARBA" id="ARBA00012884"/>
    </source>
</evidence>
<gene>
    <name evidence="11" type="ORF">N781_16670</name>
</gene>
<dbReference type="STRING" id="1385510.GCA_000425205_02100"/>
<keyword evidence="4" id="KW-0520">NAD</keyword>
<evidence type="ECO:0000256" key="3">
    <source>
        <dbReference type="ARBA" id="ARBA00023002"/>
    </source>
</evidence>
<dbReference type="Proteomes" id="UP000030528">
    <property type="component" value="Unassembled WGS sequence"/>
</dbReference>
<dbReference type="Pfam" id="PF00171">
    <property type="entry name" value="Aldedh"/>
    <property type="match status" value="1"/>
</dbReference>
<comment type="similarity">
    <text evidence="6">Belongs to the aldehyde dehydrogenase family. RocA subfamily.</text>
</comment>
<dbReference type="SUPFAM" id="SSF53720">
    <property type="entry name" value="ALDH-like"/>
    <property type="match status" value="1"/>
</dbReference>
<evidence type="ECO:0000256" key="6">
    <source>
        <dbReference type="ARBA" id="ARBA00061617"/>
    </source>
</evidence>
<dbReference type="NCBIfam" id="NF002852">
    <property type="entry name" value="PRK03137.1"/>
    <property type="match status" value="1"/>
</dbReference>
<organism evidence="11 12">
    <name type="scientific">Pontibacillus halophilus JSM 076056 = DSM 19796</name>
    <dbReference type="NCBI Taxonomy" id="1385510"/>
    <lineage>
        <taxon>Bacteria</taxon>
        <taxon>Bacillati</taxon>
        <taxon>Bacillota</taxon>
        <taxon>Bacilli</taxon>
        <taxon>Bacillales</taxon>
        <taxon>Bacillaceae</taxon>
        <taxon>Pontibacillus</taxon>
    </lineage>
</organism>
<evidence type="ECO:0000313" key="12">
    <source>
        <dbReference type="Proteomes" id="UP000030528"/>
    </source>
</evidence>
<dbReference type="InterPro" id="IPR016162">
    <property type="entry name" value="Ald_DH_N"/>
</dbReference>
<evidence type="ECO:0000256" key="5">
    <source>
        <dbReference type="ARBA" id="ARBA00048142"/>
    </source>
</evidence>
<dbReference type="GO" id="GO:0004657">
    <property type="term" value="F:proline dehydrogenase activity"/>
    <property type="evidence" value="ECO:0007669"/>
    <property type="project" value="UniProtKB-ARBA"/>
</dbReference>
<accession>A0A0A5GGL2</accession>